<gene>
    <name evidence="1" type="ORF">QJT80_05430</name>
</gene>
<dbReference type="CDD" id="cd05560">
    <property type="entry name" value="Xcc1710_like"/>
    <property type="match status" value="1"/>
</dbReference>
<dbReference type="KEGG" id="tdu:QJT80_05430"/>
<sequence length="124" mass="13764">MKFSEADKDNRYRITGYDANSITINYNQRFDKPFMLMPEALIGDWSAQSLASLTEAQLEPLLKAQANVILIGTGKTQQFPSAAIWQKLVANGVGFEVMTTDSACRTYNVLLGDARKVAAAFFFD</sequence>
<dbReference type="Proteomes" id="UP001300672">
    <property type="component" value="Chromosome"/>
</dbReference>
<dbReference type="Pfam" id="PF04430">
    <property type="entry name" value="DUF498"/>
    <property type="match status" value="1"/>
</dbReference>
<dbReference type="PANTHER" id="PTHR21192">
    <property type="entry name" value="NUCLEAR PROTEIN E3-3"/>
    <property type="match status" value="1"/>
</dbReference>
<reference evidence="1" key="1">
    <citation type="journal article" date="2023" name="Int. J. Mol. Sci.">
        <title>Metagenomics Revealed a New Genus 'Candidatus Thiocaldithrix dubininis' gen. nov., sp. nov. and a New Species 'Candidatus Thiothrix putei' sp. nov. in the Family Thiotrichaceae, Some Members of Which Have Traits of Both Na+- and H+-Motive Energetics.</title>
        <authorList>
            <person name="Ravin N.V."/>
            <person name="Muntyan M.S."/>
            <person name="Smolyakov D.D."/>
            <person name="Rudenko T.S."/>
            <person name="Beletsky A.V."/>
            <person name="Mardanov A.V."/>
            <person name="Grabovich M.Y."/>
        </authorList>
    </citation>
    <scope>NUCLEOTIDE SEQUENCE</scope>
    <source>
        <strain evidence="1">GKL-01</strain>
    </source>
</reference>
<protein>
    <submittedName>
        <fullName evidence="1">Mth938-like domain-containing protein</fullName>
    </submittedName>
</protein>
<proteinExistence type="predicted"/>
<organism evidence="1">
    <name type="scientific">Candidatus Thiocaldithrix dubininis</name>
    <dbReference type="NCBI Taxonomy" id="3080823"/>
    <lineage>
        <taxon>Bacteria</taxon>
        <taxon>Pseudomonadati</taxon>
        <taxon>Pseudomonadota</taxon>
        <taxon>Gammaproteobacteria</taxon>
        <taxon>Thiotrichales</taxon>
        <taxon>Thiotrichaceae</taxon>
        <taxon>Candidatus Thiocaldithrix</taxon>
    </lineage>
</organism>
<evidence type="ECO:0000313" key="1">
    <source>
        <dbReference type="EMBL" id="WGZ91922.1"/>
    </source>
</evidence>
<dbReference type="SUPFAM" id="SSF64076">
    <property type="entry name" value="MTH938-like"/>
    <property type="match status" value="1"/>
</dbReference>
<dbReference type="InterPro" id="IPR007523">
    <property type="entry name" value="NDUFAF3/AAMDC"/>
</dbReference>
<name>A0AA95KLB1_9GAMM</name>
<dbReference type="AlphaFoldDB" id="A0AA95KLB1"/>
<dbReference type="EMBL" id="CP124755">
    <property type="protein sequence ID" value="WGZ91922.1"/>
    <property type="molecule type" value="Genomic_DNA"/>
</dbReference>
<dbReference type="PANTHER" id="PTHR21192:SF2">
    <property type="entry name" value="NADH DEHYDROGENASE [UBIQUINONE] 1 ALPHA SUBCOMPLEX ASSEMBLY FACTOR 3"/>
    <property type="match status" value="1"/>
</dbReference>
<reference evidence="1" key="2">
    <citation type="submission" date="2023-04" db="EMBL/GenBank/DDBJ databases">
        <authorList>
            <person name="Beletskiy A.V."/>
            <person name="Mardanov A.V."/>
            <person name="Ravin N.V."/>
        </authorList>
    </citation>
    <scope>NUCLEOTIDE SEQUENCE</scope>
    <source>
        <strain evidence="1">GKL-01</strain>
    </source>
</reference>
<dbReference type="InterPro" id="IPR036748">
    <property type="entry name" value="MTH938-like_sf"/>
</dbReference>
<accession>A0AA95KLB1</accession>
<dbReference type="Gene3D" id="3.40.1230.10">
    <property type="entry name" value="MTH938-like"/>
    <property type="match status" value="1"/>
</dbReference>